<evidence type="ECO:0000256" key="3">
    <source>
        <dbReference type="ARBA" id="ARBA00023242"/>
    </source>
</evidence>
<accession>A0A2N9IA65</accession>
<dbReference type="Pfam" id="PF03859">
    <property type="entry name" value="CG-1"/>
    <property type="match status" value="1"/>
</dbReference>
<dbReference type="AlphaFoldDB" id="A0A2N9IA65"/>
<keyword evidence="3" id="KW-0539">Nucleus</keyword>
<reference evidence="6" key="1">
    <citation type="submission" date="2018-02" db="EMBL/GenBank/DDBJ databases">
        <authorList>
            <person name="Cohen D.B."/>
            <person name="Kent A.D."/>
        </authorList>
    </citation>
    <scope>NUCLEOTIDE SEQUENCE</scope>
</reference>
<comment type="subcellular location">
    <subcellularLocation>
        <location evidence="1">Nucleus</location>
    </subcellularLocation>
</comment>
<dbReference type="GO" id="GO:0003690">
    <property type="term" value="F:double-stranded DNA binding"/>
    <property type="evidence" value="ECO:0007669"/>
    <property type="project" value="TreeGrafter"/>
</dbReference>
<keyword evidence="2" id="KW-0804">Transcription</keyword>
<dbReference type="PANTHER" id="PTHR23335">
    <property type="entry name" value="CALMODULIN-BINDING TRANSCRIPTION ACTIVATOR CAMTA"/>
    <property type="match status" value="1"/>
</dbReference>
<gene>
    <name evidence="6" type="ORF">FSB_LOCUS48926</name>
</gene>
<feature type="compositionally biased region" description="Low complexity" evidence="4">
    <location>
        <begin position="61"/>
        <end position="81"/>
    </location>
</feature>
<evidence type="ECO:0000256" key="1">
    <source>
        <dbReference type="ARBA" id="ARBA00004123"/>
    </source>
</evidence>
<evidence type="ECO:0000256" key="4">
    <source>
        <dbReference type="SAM" id="MobiDB-lite"/>
    </source>
</evidence>
<dbReference type="GO" id="GO:0006357">
    <property type="term" value="P:regulation of transcription by RNA polymerase II"/>
    <property type="evidence" value="ECO:0007669"/>
    <property type="project" value="TreeGrafter"/>
</dbReference>
<evidence type="ECO:0000256" key="2">
    <source>
        <dbReference type="ARBA" id="ARBA00023163"/>
    </source>
</evidence>
<feature type="region of interest" description="Disordered" evidence="4">
    <location>
        <begin position="57"/>
        <end position="108"/>
    </location>
</feature>
<evidence type="ECO:0000313" key="6">
    <source>
        <dbReference type="EMBL" id="SPD21044.1"/>
    </source>
</evidence>
<sequence length="145" mass="16237">MDQRIICNYISWVGDEERIHVYYAHGQDNPTFVRRCYWLLDKSLEHIVLVHYRETQELQGSPGTPVNSNSSSGSSAPLPLTEELDSGANHAHYGSKKELLESAGPGDNLTVQNHQLTLHEINTLEWDDLLLTNDSNNSIAHKGGN</sequence>
<dbReference type="PROSITE" id="PS51437">
    <property type="entry name" value="CG_1"/>
    <property type="match status" value="1"/>
</dbReference>
<dbReference type="EMBL" id="OIVN01005132">
    <property type="protein sequence ID" value="SPD21044.1"/>
    <property type="molecule type" value="Genomic_DNA"/>
</dbReference>
<protein>
    <recommendedName>
        <fullName evidence="5">CG-1 domain-containing protein</fullName>
    </recommendedName>
</protein>
<evidence type="ECO:0000259" key="5">
    <source>
        <dbReference type="PROSITE" id="PS51437"/>
    </source>
</evidence>
<proteinExistence type="predicted"/>
<dbReference type="SMART" id="SM01076">
    <property type="entry name" value="CG-1"/>
    <property type="match status" value="1"/>
</dbReference>
<dbReference type="GO" id="GO:0005634">
    <property type="term" value="C:nucleus"/>
    <property type="evidence" value="ECO:0007669"/>
    <property type="project" value="UniProtKB-SubCell"/>
</dbReference>
<feature type="domain" description="CG-1" evidence="5">
    <location>
        <begin position="1"/>
        <end position="61"/>
    </location>
</feature>
<organism evidence="6">
    <name type="scientific">Fagus sylvatica</name>
    <name type="common">Beechnut</name>
    <dbReference type="NCBI Taxonomy" id="28930"/>
    <lineage>
        <taxon>Eukaryota</taxon>
        <taxon>Viridiplantae</taxon>
        <taxon>Streptophyta</taxon>
        <taxon>Embryophyta</taxon>
        <taxon>Tracheophyta</taxon>
        <taxon>Spermatophyta</taxon>
        <taxon>Magnoliopsida</taxon>
        <taxon>eudicotyledons</taxon>
        <taxon>Gunneridae</taxon>
        <taxon>Pentapetalae</taxon>
        <taxon>rosids</taxon>
        <taxon>fabids</taxon>
        <taxon>Fagales</taxon>
        <taxon>Fagaceae</taxon>
        <taxon>Fagus</taxon>
    </lineage>
</organism>
<name>A0A2N9IA65_FAGSY</name>
<dbReference type="InterPro" id="IPR005559">
    <property type="entry name" value="CG-1_dom"/>
</dbReference>
<dbReference type="PANTHER" id="PTHR23335:SF3">
    <property type="entry name" value="CALMODULIN-BINDING TRANSCRIPTION ACTIVATOR 5"/>
    <property type="match status" value="1"/>
</dbReference>
<dbReference type="GO" id="GO:0003712">
    <property type="term" value="F:transcription coregulator activity"/>
    <property type="evidence" value="ECO:0007669"/>
    <property type="project" value="TreeGrafter"/>
</dbReference>